<dbReference type="RefSeq" id="WP_188631506.1">
    <property type="nucleotide sequence ID" value="NZ_BMNQ01000003.1"/>
</dbReference>
<sequence>MQTSSMEINRLKSLIKEKMNHAYIEQYVKTPALNEDKLYILIFILNNTALSEYKKERYIVTAMLVQMALDTHDLVPESDDIPAEETHDKSKQLAVLAGDYYSGLYYYLLSEIEEVRMIQVLATAIRDINECKMQLYYQENHSFETFIHVFKQINTLLITRIAAYTNESDIGGIAADWLILKKLINIRNRNGDSSLEAALGFWATKIPANNHKEALYAIDSFIQTEAPKIEKYFAHFPAKLSATKSWMTNALNKNNNSMAEEG</sequence>
<dbReference type="GO" id="GO:0009234">
    <property type="term" value="P:menaquinone biosynthetic process"/>
    <property type="evidence" value="ECO:0007669"/>
    <property type="project" value="InterPro"/>
</dbReference>
<dbReference type="Gene3D" id="1.20.120.1450">
    <property type="match status" value="1"/>
</dbReference>
<gene>
    <name evidence="1" type="primary">hepS</name>
    <name evidence="1" type="ORF">GCM10007063_05210</name>
</gene>
<evidence type="ECO:0000313" key="2">
    <source>
        <dbReference type="Proteomes" id="UP000658382"/>
    </source>
</evidence>
<accession>A0A917PP69</accession>
<organism evidence="1 2">
    <name type="scientific">Lentibacillus kapialis</name>
    <dbReference type="NCBI Taxonomy" id="340214"/>
    <lineage>
        <taxon>Bacteria</taxon>
        <taxon>Bacillati</taxon>
        <taxon>Bacillota</taxon>
        <taxon>Bacilli</taxon>
        <taxon>Bacillales</taxon>
        <taxon>Bacillaceae</taxon>
        <taxon>Lentibacillus</taxon>
    </lineage>
</organism>
<reference evidence="1" key="2">
    <citation type="submission" date="2020-09" db="EMBL/GenBank/DDBJ databases">
        <authorList>
            <person name="Sun Q."/>
            <person name="Ohkuma M."/>
        </authorList>
    </citation>
    <scope>NUCLEOTIDE SEQUENCE</scope>
    <source>
        <strain evidence="1">JCM 12580</strain>
    </source>
</reference>
<comment type="caution">
    <text evidence="1">The sequence shown here is derived from an EMBL/GenBank/DDBJ whole genome shotgun (WGS) entry which is preliminary data.</text>
</comment>
<protein>
    <submittedName>
        <fullName evidence="1">Heptaprenyl diphosphate synthase component 1</fullName>
    </submittedName>
</protein>
<dbReference type="AlphaFoldDB" id="A0A917PP69"/>
<keyword evidence="2" id="KW-1185">Reference proteome</keyword>
<dbReference type="Pfam" id="PF07307">
    <property type="entry name" value="HEPPP_synt_1"/>
    <property type="match status" value="1"/>
</dbReference>
<dbReference type="Proteomes" id="UP000658382">
    <property type="component" value="Unassembled WGS sequence"/>
</dbReference>
<dbReference type="EMBL" id="BMNQ01000003">
    <property type="protein sequence ID" value="GGJ85665.1"/>
    <property type="molecule type" value="Genomic_DNA"/>
</dbReference>
<dbReference type="InterPro" id="IPR009920">
    <property type="entry name" value="HEPPP_synth_su1"/>
</dbReference>
<reference evidence="1" key="1">
    <citation type="journal article" date="2014" name="Int. J. Syst. Evol. Microbiol.">
        <title>Complete genome sequence of Corynebacterium casei LMG S-19264T (=DSM 44701T), isolated from a smear-ripened cheese.</title>
        <authorList>
            <consortium name="US DOE Joint Genome Institute (JGI-PGF)"/>
            <person name="Walter F."/>
            <person name="Albersmeier A."/>
            <person name="Kalinowski J."/>
            <person name="Ruckert C."/>
        </authorList>
    </citation>
    <scope>NUCLEOTIDE SEQUENCE</scope>
    <source>
        <strain evidence="1">JCM 12580</strain>
    </source>
</reference>
<proteinExistence type="predicted"/>
<name>A0A917PP69_9BACI</name>
<evidence type="ECO:0000313" key="1">
    <source>
        <dbReference type="EMBL" id="GGJ85665.1"/>
    </source>
</evidence>